<organism evidence="1 2">
    <name type="scientific">Obba rivulosa</name>
    <dbReference type="NCBI Taxonomy" id="1052685"/>
    <lineage>
        <taxon>Eukaryota</taxon>
        <taxon>Fungi</taxon>
        <taxon>Dikarya</taxon>
        <taxon>Basidiomycota</taxon>
        <taxon>Agaricomycotina</taxon>
        <taxon>Agaricomycetes</taxon>
        <taxon>Polyporales</taxon>
        <taxon>Gelatoporiaceae</taxon>
        <taxon>Obba</taxon>
    </lineage>
</organism>
<dbReference type="EMBL" id="KV722472">
    <property type="protein sequence ID" value="OCH87821.1"/>
    <property type="molecule type" value="Genomic_DNA"/>
</dbReference>
<gene>
    <name evidence="1" type="ORF">OBBRIDRAFT_795864</name>
</gene>
<keyword evidence="2" id="KW-1185">Reference proteome</keyword>
<evidence type="ECO:0000313" key="2">
    <source>
        <dbReference type="Proteomes" id="UP000250043"/>
    </source>
</evidence>
<evidence type="ECO:0000313" key="1">
    <source>
        <dbReference type="EMBL" id="OCH87821.1"/>
    </source>
</evidence>
<accession>A0A8E2DIB4</accession>
<protein>
    <submittedName>
        <fullName evidence="1">Uncharacterized protein</fullName>
    </submittedName>
</protein>
<reference evidence="1 2" key="1">
    <citation type="submission" date="2016-07" db="EMBL/GenBank/DDBJ databases">
        <title>Draft genome of the white-rot fungus Obba rivulosa 3A-2.</title>
        <authorList>
            <consortium name="DOE Joint Genome Institute"/>
            <person name="Miettinen O."/>
            <person name="Riley R."/>
            <person name="Acob R."/>
            <person name="Barry K."/>
            <person name="Cullen D."/>
            <person name="De Vries R."/>
            <person name="Hainaut M."/>
            <person name="Hatakka A."/>
            <person name="Henrissat B."/>
            <person name="Hilden K."/>
            <person name="Kuo R."/>
            <person name="Labutti K."/>
            <person name="Lipzen A."/>
            <person name="Makela M.R."/>
            <person name="Sandor L."/>
            <person name="Spatafora J.W."/>
            <person name="Grigoriev I.V."/>
            <person name="Hibbett D.S."/>
        </authorList>
    </citation>
    <scope>NUCLEOTIDE SEQUENCE [LARGE SCALE GENOMIC DNA]</scope>
    <source>
        <strain evidence="1 2">3A-2</strain>
    </source>
</reference>
<proteinExistence type="predicted"/>
<dbReference type="Proteomes" id="UP000250043">
    <property type="component" value="Unassembled WGS sequence"/>
</dbReference>
<name>A0A8E2DIB4_9APHY</name>
<dbReference type="AlphaFoldDB" id="A0A8E2DIB4"/>
<sequence>MGEDLDYGFELTISDATRNIIDGDANGEGDSTSPLDVSYAHTQAVEIDKDIASNAYLPSDNTLIPVTRSNCVRANDTDPEGAVPTREATNETHSNIIPDHMPSLLVNDIFVSSRSDRGFTGS</sequence>